<protein>
    <submittedName>
        <fullName evidence="3">Uncharacterized protein</fullName>
    </submittedName>
</protein>
<keyword evidence="4" id="KW-1185">Reference proteome</keyword>
<sequence>MVRWLSALLALPLLALLSLAFDVSLQWDVPGDAQDITLASATVHINSTAPVGTEWTGIGWDHGSLSLQKLSNEEFAIIMQLRAPANSTVRAIRVTEYATAHYIKAQDGTYLQAKGDARATEHSLKVIAHYNMVANNTIYQGLWSDGHVWTYMGSLVLQHPKTGSIKEEVSKALEEAARIDAPQAANATASADGDSTSKDPLAASRAPERLATCDINRDAAGRISPVCRFLKQLPMVPSFPRPFSALRRTSGGSPKVDRAGLFKDLSLKSRLATVYDITAARCISHNRGSTDIASCQRDPNNPEFLISIDGLTQSAAGGVREEIVGGAPVEDSELLKERDQIHHDASKLPEVDVL</sequence>
<organism evidence="3 4">
    <name type="scientific">Coemansia biformis</name>
    <dbReference type="NCBI Taxonomy" id="1286918"/>
    <lineage>
        <taxon>Eukaryota</taxon>
        <taxon>Fungi</taxon>
        <taxon>Fungi incertae sedis</taxon>
        <taxon>Zoopagomycota</taxon>
        <taxon>Kickxellomycotina</taxon>
        <taxon>Kickxellomycetes</taxon>
        <taxon>Kickxellales</taxon>
        <taxon>Kickxellaceae</taxon>
        <taxon>Coemansia</taxon>
    </lineage>
</organism>
<evidence type="ECO:0000313" key="3">
    <source>
        <dbReference type="EMBL" id="KAJ1726750.1"/>
    </source>
</evidence>
<proteinExistence type="predicted"/>
<dbReference type="OrthoDB" id="5556563at2759"/>
<dbReference type="AlphaFoldDB" id="A0A9W7Y9M6"/>
<feature type="region of interest" description="Disordered" evidence="1">
    <location>
        <begin position="181"/>
        <end position="205"/>
    </location>
</feature>
<dbReference type="EMBL" id="JANBOI010001390">
    <property type="protein sequence ID" value="KAJ1726750.1"/>
    <property type="molecule type" value="Genomic_DNA"/>
</dbReference>
<accession>A0A9W7Y9M6</accession>
<evidence type="ECO:0000256" key="1">
    <source>
        <dbReference type="SAM" id="MobiDB-lite"/>
    </source>
</evidence>
<feature type="signal peptide" evidence="2">
    <location>
        <begin position="1"/>
        <end position="20"/>
    </location>
</feature>
<reference evidence="3" key="1">
    <citation type="submission" date="2022-07" db="EMBL/GenBank/DDBJ databases">
        <title>Phylogenomic reconstructions and comparative analyses of Kickxellomycotina fungi.</title>
        <authorList>
            <person name="Reynolds N.K."/>
            <person name="Stajich J.E."/>
            <person name="Barry K."/>
            <person name="Grigoriev I.V."/>
            <person name="Crous P."/>
            <person name="Smith M.E."/>
        </authorList>
    </citation>
    <scope>NUCLEOTIDE SEQUENCE</scope>
    <source>
        <strain evidence="3">BCRC 34381</strain>
    </source>
</reference>
<dbReference type="Proteomes" id="UP001143981">
    <property type="component" value="Unassembled WGS sequence"/>
</dbReference>
<name>A0A9W7Y9M6_9FUNG</name>
<keyword evidence="2" id="KW-0732">Signal</keyword>
<evidence type="ECO:0000256" key="2">
    <source>
        <dbReference type="SAM" id="SignalP"/>
    </source>
</evidence>
<gene>
    <name evidence="3" type="ORF">LPJ61_004985</name>
</gene>
<evidence type="ECO:0000313" key="4">
    <source>
        <dbReference type="Proteomes" id="UP001143981"/>
    </source>
</evidence>
<feature type="chain" id="PRO_5040904218" evidence="2">
    <location>
        <begin position="21"/>
        <end position="354"/>
    </location>
</feature>
<comment type="caution">
    <text evidence="3">The sequence shown here is derived from an EMBL/GenBank/DDBJ whole genome shotgun (WGS) entry which is preliminary data.</text>
</comment>